<sequence>MLWYFIGMSFVGQKYCEEDQGLNKDKSVINTQKCQLCQHNTPVKNPVFTRQGLQRSLYRNSKRGKFFIRNENYRSL</sequence>
<dbReference type="EMBL" id="OC939342">
    <property type="protein sequence ID" value="CAD7661661.1"/>
    <property type="molecule type" value="Genomic_DNA"/>
</dbReference>
<dbReference type="EMBL" id="CAJPVJ010024517">
    <property type="protein sequence ID" value="CAG2178797.1"/>
    <property type="molecule type" value="Genomic_DNA"/>
</dbReference>
<evidence type="ECO:0000313" key="2">
    <source>
        <dbReference type="Proteomes" id="UP000728032"/>
    </source>
</evidence>
<proteinExistence type="predicted"/>
<reference evidence="1" key="1">
    <citation type="submission" date="2020-11" db="EMBL/GenBank/DDBJ databases">
        <authorList>
            <person name="Tran Van P."/>
        </authorList>
    </citation>
    <scope>NUCLEOTIDE SEQUENCE</scope>
</reference>
<evidence type="ECO:0000313" key="1">
    <source>
        <dbReference type="EMBL" id="CAD7661661.1"/>
    </source>
</evidence>
<organism evidence="1">
    <name type="scientific">Oppiella nova</name>
    <dbReference type="NCBI Taxonomy" id="334625"/>
    <lineage>
        <taxon>Eukaryota</taxon>
        <taxon>Metazoa</taxon>
        <taxon>Ecdysozoa</taxon>
        <taxon>Arthropoda</taxon>
        <taxon>Chelicerata</taxon>
        <taxon>Arachnida</taxon>
        <taxon>Acari</taxon>
        <taxon>Acariformes</taxon>
        <taxon>Sarcoptiformes</taxon>
        <taxon>Oribatida</taxon>
        <taxon>Brachypylina</taxon>
        <taxon>Oppioidea</taxon>
        <taxon>Oppiidae</taxon>
        <taxon>Oppiella</taxon>
    </lineage>
</organism>
<name>A0A7R9QYA7_9ACAR</name>
<keyword evidence="2" id="KW-1185">Reference proteome</keyword>
<dbReference type="Proteomes" id="UP000728032">
    <property type="component" value="Unassembled WGS sequence"/>
</dbReference>
<gene>
    <name evidence="1" type="ORF">ONB1V03_LOCUS18221</name>
</gene>
<protein>
    <submittedName>
        <fullName evidence="1">Uncharacterized protein</fullName>
    </submittedName>
</protein>
<dbReference type="AlphaFoldDB" id="A0A7R9QYA7"/>
<accession>A0A7R9QYA7</accession>